<accession>A0A0A1T1B1</accession>
<dbReference type="Proteomes" id="UP000039046">
    <property type="component" value="Unassembled WGS sequence"/>
</dbReference>
<evidence type="ECO:0000313" key="2">
    <source>
        <dbReference type="EMBL" id="CEJ90951.1"/>
    </source>
</evidence>
<keyword evidence="3" id="KW-1185">Reference proteome</keyword>
<sequence>MTRDFTQAFAWLRPIDSYYERQTPPQSILGHADHNRPLDEIEHLQDQIRTLQNENEALHQLVGRHNHNVAEKIRTICLLEADRFEAIAREQSSAAARANLELRLLASEEQLQAEKAKFDELENELEDRLARINLLHVREQDRLAQLLSRSLDQLAAERFERKVYETASAAAFMLLPALSDQTSYNRLIAVTRERCTLTRLPRDSTTPSTAVRVSISRILNTKEFNTEDNIGKDTDAEPRKRKRPAGSIELRNLYIDTTEYKKEEDTRSLEEVMAGISHLDNAEEPSWRERLAALDRQSRKRYVVPEWVYYKW</sequence>
<protein>
    <submittedName>
        <fullName evidence="2">Uncharacterized protein</fullName>
    </submittedName>
</protein>
<keyword evidence="1" id="KW-0175">Coiled coil</keyword>
<dbReference type="HOGENOM" id="CLU_891938_0_0_1"/>
<evidence type="ECO:0000313" key="3">
    <source>
        <dbReference type="Proteomes" id="UP000039046"/>
    </source>
</evidence>
<organism evidence="2 3">
    <name type="scientific">[Torrubiella] hemipterigena</name>
    <dbReference type="NCBI Taxonomy" id="1531966"/>
    <lineage>
        <taxon>Eukaryota</taxon>
        <taxon>Fungi</taxon>
        <taxon>Dikarya</taxon>
        <taxon>Ascomycota</taxon>
        <taxon>Pezizomycotina</taxon>
        <taxon>Sordariomycetes</taxon>
        <taxon>Hypocreomycetidae</taxon>
        <taxon>Hypocreales</taxon>
        <taxon>Clavicipitaceae</taxon>
        <taxon>Clavicipitaceae incertae sedis</taxon>
        <taxon>'Torrubiella' clade</taxon>
    </lineage>
</organism>
<dbReference type="AlphaFoldDB" id="A0A0A1T1B1"/>
<feature type="coiled-coil region" evidence="1">
    <location>
        <begin position="97"/>
        <end position="131"/>
    </location>
</feature>
<proteinExistence type="predicted"/>
<gene>
    <name evidence="2" type="ORF">VHEMI06700</name>
</gene>
<dbReference type="EMBL" id="CDHN01000003">
    <property type="protein sequence ID" value="CEJ90951.1"/>
    <property type="molecule type" value="Genomic_DNA"/>
</dbReference>
<reference evidence="2 3" key="1">
    <citation type="journal article" date="2015" name="Genome Announc.">
        <title>Draft Genome Sequence and Gene Annotation of the Entomopathogenic Fungus Verticillium hemipterigenum.</title>
        <authorList>
            <person name="Horn F."/>
            <person name="Habel A."/>
            <person name="Scharf D.H."/>
            <person name="Dworschak J."/>
            <person name="Brakhage A.A."/>
            <person name="Guthke R."/>
            <person name="Hertweck C."/>
            <person name="Linde J."/>
        </authorList>
    </citation>
    <scope>NUCLEOTIDE SEQUENCE [LARGE SCALE GENOMIC DNA]</scope>
</reference>
<name>A0A0A1T1B1_9HYPO</name>
<evidence type="ECO:0000256" key="1">
    <source>
        <dbReference type="SAM" id="Coils"/>
    </source>
</evidence>